<evidence type="ECO:0000313" key="4">
    <source>
        <dbReference type="Proteomes" id="UP000054683"/>
    </source>
</evidence>
<sequence>MRKLNPAGQQLIEEVARRHGFSMDAVMSMLESVIRGNGSMAQFNHPEFGGSGQWMQGGMTMVSDMFNNYLKGRVDGLCSELSRLMANQPDLLIRSGSFQSQSQGTQQQGNDDGGRQQQQSAGYGGGSQQQTAVGPVSLFVPPTPGTSGDWWPADLGRPNSTGAQNDVRYAHFAQPRRLAIEVDGKVTVYDTLDHQISGFSQQQSRGASLTFASQHGLVAVASLAVVSVGGVPQPASPPVQDEPVSTQSVAREADVLATIEKLAQLHAKGILSDEEFAEKKAELLSRL</sequence>
<reference evidence="3 4" key="1">
    <citation type="submission" date="2016-01" db="EMBL/GenBank/DDBJ databases">
        <authorList>
            <person name="Oliw E.H."/>
        </authorList>
    </citation>
    <scope>NUCLEOTIDE SEQUENCE [LARGE SCALE GENOMIC DNA]</scope>
    <source>
        <strain evidence="3">LMG 27134</strain>
    </source>
</reference>
<feature type="domain" description="SHOCT" evidence="2">
    <location>
        <begin position="258"/>
        <end position="284"/>
    </location>
</feature>
<feature type="compositionally biased region" description="Low complexity" evidence="1">
    <location>
        <begin position="98"/>
        <end position="121"/>
    </location>
</feature>
<organism evidence="3 4">
    <name type="scientific">Caballeronia udeis</name>
    <dbReference type="NCBI Taxonomy" id="1232866"/>
    <lineage>
        <taxon>Bacteria</taxon>
        <taxon>Pseudomonadati</taxon>
        <taxon>Pseudomonadota</taxon>
        <taxon>Betaproteobacteria</taxon>
        <taxon>Burkholderiales</taxon>
        <taxon>Burkholderiaceae</taxon>
        <taxon>Caballeronia</taxon>
    </lineage>
</organism>
<dbReference type="OrthoDB" id="1778949at2"/>
<evidence type="ECO:0000259" key="2">
    <source>
        <dbReference type="Pfam" id="PF09851"/>
    </source>
</evidence>
<name>A0A158JXT5_9BURK</name>
<dbReference type="InterPro" id="IPR018649">
    <property type="entry name" value="SHOCT"/>
</dbReference>
<dbReference type="AlphaFoldDB" id="A0A158JXT5"/>
<dbReference type="Proteomes" id="UP000054683">
    <property type="component" value="Unassembled WGS sequence"/>
</dbReference>
<evidence type="ECO:0000313" key="3">
    <source>
        <dbReference type="EMBL" id="SAL73638.1"/>
    </source>
</evidence>
<evidence type="ECO:0000256" key="1">
    <source>
        <dbReference type="SAM" id="MobiDB-lite"/>
    </source>
</evidence>
<dbReference type="Pfam" id="PF09851">
    <property type="entry name" value="SHOCT"/>
    <property type="match status" value="1"/>
</dbReference>
<protein>
    <recommendedName>
        <fullName evidence="2">SHOCT domain-containing protein</fullName>
    </recommendedName>
</protein>
<gene>
    <name evidence="3" type="ORF">AWB69_09046</name>
</gene>
<dbReference type="RefSeq" id="WP_062093035.1">
    <property type="nucleotide sequence ID" value="NZ_FCOK02000138.1"/>
</dbReference>
<accession>A0A158JXT5</accession>
<proteinExistence type="predicted"/>
<dbReference type="EMBL" id="FCOK02000138">
    <property type="protein sequence ID" value="SAL73638.1"/>
    <property type="molecule type" value="Genomic_DNA"/>
</dbReference>
<feature type="region of interest" description="Disordered" evidence="1">
    <location>
        <begin position="98"/>
        <end position="163"/>
    </location>
</feature>